<accession>A0A0W8G1K0</accession>
<dbReference type="InterPro" id="IPR029024">
    <property type="entry name" value="TerB-like"/>
</dbReference>
<evidence type="ECO:0000313" key="2">
    <source>
        <dbReference type="EMBL" id="KUG26830.1"/>
    </source>
</evidence>
<dbReference type="CDD" id="cd07313">
    <property type="entry name" value="terB_like_2"/>
    <property type="match status" value="1"/>
</dbReference>
<feature type="domain" description="Co-chaperone DjlA N-terminal" evidence="1">
    <location>
        <begin position="36"/>
        <end position="152"/>
    </location>
</feature>
<dbReference type="SUPFAM" id="SSF158682">
    <property type="entry name" value="TerB-like"/>
    <property type="match status" value="1"/>
</dbReference>
<dbReference type="Pfam" id="PF05099">
    <property type="entry name" value="TerB"/>
    <property type="match status" value="1"/>
</dbReference>
<reference evidence="2" key="1">
    <citation type="journal article" date="2015" name="Proc. Natl. Acad. Sci. U.S.A.">
        <title>Networks of energetic and metabolic interactions define dynamics in microbial communities.</title>
        <authorList>
            <person name="Embree M."/>
            <person name="Liu J.K."/>
            <person name="Al-Bassam M.M."/>
            <person name="Zengler K."/>
        </authorList>
    </citation>
    <scope>NUCLEOTIDE SEQUENCE</scope>
</reference>
<proteinExistence type="predicted"/>
<gene>
    <name evidence="2" type="ORF">ASZ90_003322</name>
</gene>
<dbReference type="EMBL" id="LNQE01000399">
    <property type="protein sequence ID" value="KUG26830.1"/>
    <property type="molecule type" value="Genomic_DNA"/>
</dbReference>
<name>A0A0W8G1K0_9ZZZZ</name>
<sequence length="161" mass="19076">MLQFFRELLSTNTNQENNNQHYSSDSVSENTERKIQLATCALFLEVAHADDNFDPAEQDILISIMTKMFDLNEAEVDELIKQSNEIIRESVSLYEFTDVINEHFDKDERYEIIKNLWRLILADEKIHKYEEHFIRIISNNFHLEHKDMIAAKLEIKEELGL</sequence>
<protein>
    <recommendedName>
        <fullName evidence="1">Co-chaperone DjlA N-terminal domain-containing protein</fullName>
    </recommendedName>
</protein>
<comment type="caution">
    <text evidence="2">The sequence shown here is derived from an EMBL/GenBank/DDBJ whole genome shotgun (WGS) entry which is preliminary data.</text>
</comment>
<dbReference type="AlphaFoldDB" id="A0A0W8G1K0"/>
<evidence type="ECO:0000259" key="1">
    <source>
        <dbReference type="Pfam" id="PF05099"/>
    </source>
</evidence>
<organism evidence="2">
    <name type="scientific">hydrocarbon metagenome</name>
    <dbReference type="NCBI Taxonomy" id="938273"/>
    <lineage>
        <taxon>unclassified sequences</taxon>
        <taxon>metagenomes</taxon>
        <taxon>ecological metagenomes</taxon>
    </lineage>
</organism>
<dbReference type="Gene3D" id="1.10.3680.10">
    <property type="entry name" value="TerB-like"/>
    <property type="match status" value="1"/>
</dbReference>
<dbReference type="InterPro" id="IPR007791">
    <property type="entry name" value="DjlA_N"/>
</dbReference>